<organism evidence="1 2">
    <name type="scientific">Entomophthora muscae</name>
    <dbReference type="NCBI Taxonomy" id="34485"/>
    <lineage>
        <taxon>Eukaryota</taxon>
        <taxon>Fungi</taxon>
        <taxon>Fungi incertae sedis</taxon>
        <taxon>Zoopagomycota</taxon>
        <taxon>Entomophthoromycotina</taxon>
        <taxon>Entomophthoromycetes</taxon>
        <taxon>Entomophthorales</taxon>
        <taxon>Entomophthoraceae</taxon>
        <taxon>Entomophthora</taxon>
    </lineage>
</organism>
<accession>A0ACC2T811</accession>
<evidence type="ECO:0000313" key="2">
    <source>
        <dbReference type="Proteomes" id="UP001165960"/>
    </source>
</evidence>
<evidence type="ECO:0000313" key="1">
    <source>
        <dbReference type="EMBL" id="KAJ9070596.1"/>
    </source>
</evidence>
<dbReference type="Proteomes" id="UP001165960">
    <property type="component" value="Unassembled WGS sequence"/>
</dbReference>
<keyword evidence="2" id="KW-1185">Reference proteome</keyword>
<gene>
    <name evidence="1" type="ORF">DSO57_1006315</name>
</gene>
<proteinExistence type="predicted"/>
<name>A0ACC2T811_9FUNG</name>
<protein>
    <submittedName>
        <fullName evidence="1">Uncharacterized protein</fullName>
    </submittedName>
</protein>
<sequence length="66" mass="7559">MEFGRVYAFILALNCIENFTPNIYLRSSNRTPNQLSRQCQLPSIIILRPIISKIASRTYPGELSDN</sequence>
<reference evidence="1" key="1">
    <citation type="submission" date="2022-04" db="EMBL/GenBank/DDBJ databases">
        <title>Genome of the entomopathogenic fungus Entomophthora muscae.</title>
        <authorList>
            <person name="Elya C."/>
            <person name="Lovett B.R."/>
            <person name="Lee E."/>
            <person name="Macias A.M."/>
            <person name="Hajek A.E."/>
            <person name="De Bivort B.L."/>
            <person name="Kasson M.T."/>
            <person name="De Fine Licht H.H."/>
            <person name="Stajich J.E."/>
        </authorList>
    </citation>
    <scope>NUCLEOTIDE SEQUENCE</scope>
    <source>
        <strain evidence="1">Berkeley</strain>
    </source>
</reference>
<comment type="caution">
    <text evidence="1">The sequence shown here is derived from an EMBL/GenBank/DDBJ whole genome shotgun (WGS) entry which is preliminary data.</text>
</comment>
<dbReference type="EMBL" id="QTSX02003568">
    <property type="protein sequence ID" value="KAJ9070596.1"/>
    <property type="molecule type" value="Genomic_DNA"/>
</dbReference>